<dbReference type="GeneID" id="119719666"/>
<dbReference type="OMA" id="SKFCALA"/>
<dbReference type="GO" id="GO:0000139">
    <property type="term" value="C:Golgi membrane"/>
    <property type="evidence" value="ECO:0007669"/>
    <property type="project" value="UniProtKB-SubCell"/>
</dbReference>
<name>A0A913Z098_PATMI</name>
<dbReference type="AlphaFoldDB" id="A0A913Z098"/>
<comment type="subcellular location">
    <subcellularLocation>
        <location evidence="1 9">Golgi apparatus membrane</location>
        <topology evidence="1 9">Single-pass type II membrane protein</topology>
    </subcellularLocation>
</comment>
<dbReference type="EC" id="2.8.2.-" evidence="9"/>
<keyword evidence="8 9" id="KW-0325">Glycoprotein</keyword>
<dbReference type="GO" id="GO:0016051">
    <property type="term" value="P:carbohydrate biosynthetic process"/>
    <property type="evidence" value="ECO:0007669"/>
    <property type="project" value="InterPro"/>
</dbReference>
<dbReference type="GO" id="GO:0008146">
    <property type="term" value="F:sulfotransferase activity"/>
    <property type="evidence" value="ECO:0007669"/>
    <property type="project" value="InterPro"/>
</dbReference>
<evidence type="ECO:0000256" key="3">
    <source>
        <dbReference type="ARBA" id="ARBA00022679"/>
    </source>
</evidence>
<dbReference type="PANTHER" id="PTHR12137">
    <property type="entry name" value="CARBOHYDRATE SULFOTRANSFERASE"/>
    <property type="match status" value="1"/>
</dbReference>
<dbReference type="Proteomes" id="UP000887568">
    <property type="component" value="Unplaced"/>
</dbReference>
<proteinExistence type="inferred from homology"/>
<dbReference type="InterPro" id="IPR018011">
    <property type="entry name" value="Carb_sulfotrans_8-10"/>
</dbReference>
<dbReference type="PANTHER" id="PTHR12137:SF54">
    <property type="entry name" value="CARBOHYDRATE SULFOTRANSFERASE"/>
    <property type="match status" value="1"/>
</dbReference>
<evidence type="ECO:0000256" key="6">
    <source>
        <dbReference type="ARBA" id="ARBA00023034"/>
    </source>
</evidence>
<dbReference type="EnsemblMetazoa" id="XM_038189164.1">
    <property type="protein sequence ID" value="XP_038045092.1"/>
    <property type="gene ID" value="LOC119719666"/>
</dbReference>
<dbReference type="RefSeq" id="XP_038045092.1">
    <property type="nucleotide sequence ID" value="XM_038189164.1"/>
</dbReference>
<evidence type="ECO:0000313" key="10">
    <source>
        <dbReference type="EnsemblMetazoa" id="XP_038045092.1"/>
    </source>
</evidence>
<keyword evidence="7" id="KW-0472">Membrane</keyword>
<comment type="similarity">
    <text evidence="2 9">Belongs to the sulfotransferase 2 family.</text>
</comment>
<keyword evidence="9" id="KW-0119">Carbohydrate metabolism</keyword>
<keyword evidence="4" id="KW-0812">Transmembrane</keyword>
<evidence type="ECO:0000313" key="11">
    <source>
        <dbReference type="Proteomes" id="UP000887568"/>
    </source>
</evidence>
<evidence type="ECO:0000256" key="9">
    <source>
        <dbReference type="RuleBase" id="RU364020"/>
    </source>
</evidence>
<evidence type="ECO:0000256" key="4">
    <source>
        <dbReference type="ARBA" id="ARBA00022692"/>
    </source>
</evidence>
<keyword evidence="9" id="KW-0735">Signal-anchor</keyword>
<accession>A0A913Z098</accession>
<evidence type="ECO:0000256" key="1">
    <source>
        <dbReference type="ARBA" id="ARBA00004323"/>
    </source>
</evidence>
<evidence type="ECO:0000256" key="7">
    <source>
        <dbReference type="ARBA" id="ARBA00023136"/>
    </source>
</evidence>
<sequence>MRNVSTFKHSDLNDIMAKEQDRRLTLLKEGCKYFNMSTSGRVDFAHMLVNDAHKLLFNFIPKVSCSTWKGVLSKLRSHNNTGFATLGRYSAEEQNARLANYRKVIFVREPMSRILSAYMSKFCALATRNKPDLQLQWERWFGRDIVRRYRDKKVRTFKEGQFLNITLSEFMTYVCDLGSGIRMSQINDHWLPQHVITHPCQIKYDFIGHFENLSVEGPYVLKWLGVDRFVKFPEYHDSNAVKNLVNYYKEVPLGVIQRMSKYYEIDYKLFGYSVDGTASQLTKSLFGSYDE</sequence>
<dbReference type="Pfam" id="PF03567">
    <property type="entry name" value="Sulfotransfer_2"/>
    <property type="match status" value="1"/>
</dbReference>
<reference evidence="10" key="1">
    <citation type="submission" date="2022-11" db="UniProtKB">
        <authorList>
            <consortium name="EnsemblMetazoa"/>
        </authorList>
    </citation>
    <scope>IDENTIFICATION</scope>
</reference>
<keyword evidence="3 9" id="KW-0808">Transferase</keyword>
<keyword evidence="5" id="KW-1133">Transmembrane helix</keyword>
<evidence type="ECO:0000256" key="8">
    <source>
        <dbReference type="ARBA" id="ARBA00023180"/>
    </source>
</evidence>
<evidence type="ECO:0000256" key="5">
    <source>
        <dbReference type="ARBA" id="ARBA00022989"/>
    </source>
</evidence>
<keyword evidence="6 9" id="KW-0333">Golgi apparatus</keyword>
<dbReference type="InterPro" id="IPR005331">
    <property type="entry name" value="Sulfotransferase"/>
</dbReference>
<keyword evidence="11" id="KW-1185">Reference proteome</keyword>
<organism evidence="10 11">
    <name type="scientific">Patiria miniata</name>
    <name type="common">Bat star</name>
    <name type="synonym">Asterina miniata</name>
    <dbReference type="NCBI Taxonomy" id="46514"/>
    <lineage>
        <taxon>Eukaryota</taxon>
        <taxon>Metazoa</taxon>
        <taxon>Echinodermata</taxon>
        <taxon>Eleutherozoa</taxon>
        <taxon>Asterozoa</taxon>
        <taxon>Asteroidea</taxon>
        <taxon>Valvatacea</taxon>
        <taxon>Valvatida</taxon>
        <taxon>Asterinidae</taxon>
        <taxon>Patiria</taxon>
    </lineage>
</organism>
<dbReference type="OrthoDB" id="2019940at2759"/>
<protein>
    <recommendedName>
        <fullName evidence="9">Carbohydrate sulfotransferase</fullName>
        <ecNumber evidence="9">2.8.2.-</ecNumber>
    </recommendedName>
</protein>
<evidence type="ECO:0000256" key="2">
    <source>
        <dbReference type="ARBA" id="ARBA00006339"/>
    </source>
</evidence>